<dbReference type="GO" id="GO:0006094">
    <property type="term" value="P:gluconeogenesis"/>
    <property type="evidence" value="ECO:0007669"/>
    <property type="project" value="UniProtKB-KW"/>
</dbReference>
<dbReference type="CDD" id="cd05016">
    <property type="entry name" value="SIS_PGI_2"/>
    <property type="match status" value="1"/>
</dbReference>
<dbReference type="InterPro" id="IPR035482">
    <property type="entry name" value="SIS_PGI_2"/>
</dbReference>
<dbReference type="GO" id="GO:0051156">
    <property type="term" value="P:glucose 6-phosphate metabolic process"/>
    <property type="evidence" value="ECO:0007669"/>
    <property type="project" value="TreeGrafter"/>
</dbReference>
<dbReference type="PRINTS" id="PR00662">
    <property type="entry name" value="G6PISOMERASE"/>
</dbReference>
<reference evidence="6 7" key="1">
    <citation type="submission" date="2016-10" db="EMBL/GenBank/DDBJ databases">
        <authorList>
            <person name="Varghese N."/>
            <person name="Submissions S."/>
        </authorList>
    </citation>
    <scope>NUCLEOTIDE SEQUENCE [LARGE SCALE GENOMIC DNA]</scope>
    <source>
        <strain evidence="6 7">DSM 18839</strain>
    </source>
</reference>
<dbReference type="Proteomes" id="UP000198615">
    <property type="component" value="Unassembled WGS sequence"/>
</dbReference>
<dbReference type="Pfam" id="PF00342">
    <property type="entry name" value="PGI"/>
    <property type="match status" value="1"/>
</dbReference>
<organism evidence="6 7">
    <name type="scientific">Thalassobaculum litoreum DSM 18839</name>
    <dbReference type="NCBI Taxonomy" id="1123362"/>
    <lineage>
        <taxon>Bacteria</taxon>
        <taxon>Pseudomonadati</taxon>
        <taxon>Pseudomonadota</taxon>
        <taxon>Alphaproteobacteria</taxon>
        <taxon>Rhodospirillales</taxon>
        <taxon>Thalassobaculaceae</taxon>
        <taxon>Thalassobaculum</taxon>
    </lineage>
</organism>
<dbReference type="InterPro" id="IPR046348">
    <property type="entry name" value="SIS_dom_sf"/>
</dbReference>
<dbReference type="RefSeq" id="WP_093150322.1">
    <property type="nucleotide sequence ID" value="NZ_FNBW01000006.1"/>
</dbReference>
<keyword evidence="7" id="KW-1185">Reference proteome</keyword>
<evidence type="ECO:0000256" key="4">
    <source>
        <dbReference type="ARBA" id="ARBA00023235"/>
    </source>
</evidence>
<evidence type="ECO:0000256" key="2">
    <source>
        <dbReference type="ARBA" id="ARBA00022432"/>
    </source>
</evidence>
<dbReference type="Gene3D" id="3.40.50.10490">
    <property type="entry name" value="Glucose-6-phosphate isomerase like protein, domain 1"/>
    <property type="match status" value="2"/>
</dbReference>
<dbReference type="EMBL" id="FNBW01000006">
    <property type="protein sequence ID" value="SDF76467.1"/>
    <property type="molecule type" value="Genomic_DNA"/>
</dbReference>
<gene>
    <name evidence="6" type="ORF">SAMN05660686_02259</name>
</gene>
<dbReference type="GO" id="GO:0097367">
    <property type="term" value="F:carbohydrate derivative binding"/>
    <property type="evidence" value="ECO:0007669"/>
    <property type="project" value="InterPro"/>
</dbReference>
<protein>
    <recommendedName>
        <fullName evidence="1 5">Glucose-6-phosphate isomerase</fullName>
        <ecNumber evidence="1 5">5.3.1.9</ecNumber>
    </recommendedName>
</protein>
<dbReference type="GO" id="GO:0005829">
    <property type="term" value="C:cytosol"/>
    <property type="evidence" value="ECO:0007669"/>
    <property type="project" value="TreeGrafter"/>
</dbReference>
<sequence length="435" mass="46600">MLHDLPIANDIDACFAHKAAAGLPRDTFEAMGEAGRTALAFIRARLDDGSLPVLTLPRRRDDIVAWKPIVDRYRSLYDDVVVLGIGGSSLGGATLCALVDGGGVTGPRVHFLDNIDPIGFDSRLARLDMGRTGFLAISKSGGTAETLTQLLIVIDRLTERLGKENLGTHITCIAEATDNPLRRIASEHGLFCLEHDPKVGGRFSALSVTGLLPAAIAGVDVEGVRRGAAAMLDAALSAENPLDDPAIAGAAINVALARDHGISQTVLLPYVDRLDRLSFWFRQLWAESLGKEGHGTTPVNALGVVDQHSQMQLYLAGPRDKLFTVICSDPRGRGGQVRAEVAGSAAESLDYLVGRTMGDLMAAEQRATIDTLIRNGCPTRVIRFNTLNEEVMGGLMMQFILETIAAAQMLGIDAFDQPAVEESKVLARQFLREAT</sequence>
<evidence type="ECO:0000313" key="6">
    <source>
        <dbReference type="EMBL" id="SDF76467.1"/>
    </source>
</evidence>
<dbReference type="InterPro" id="IPR018189">
    <property type="entry name" value="Phosphoglucose_isomerase_CS"/>
</dbReference>
<evidence type="ECO:0000256" key="1">
    <source>
        <dbReference type="ARBA" id="ARBA00011952"/>
    </source>
</evidence>
<dbReference type="PROSITE" id="PS51463">
    <property type="entry name" value="P_GLUCOSE_ISOMERASE_3"/>
    <property type="match status" value="1"/>
</dbReference>
<keyword evidence="2 5" id="KW-0312">Gluconeogenesis</keyword>
<evidence type="ECO:0000256" key="5">
    <source>
        <dbReference type="RuleBase" id="RU000612"/>
    </source>
</evidence>
<evidence type="ECO:0000313" key="7">
    <source>
        <dbReference type="Proteomes" id="UP000198615"/>
    </source>
</evidence>
<dbReference type="OrthoDB" id="140919at2"/>
<keyword evidence="4 5" id="KW-0413">Isomerase</keyword>
<dbReference type="EC" id="5.3.1.9" evidence="1 5"/>
<dbReference type="PROSITE" id="PS00174">
    <property type="entry name" value="P_GLUCOSE_ISOMERASE_2"/>
    <property type="match status" value="1"/>
</dbReference>
<dbReference type="GO" id="GO:0048029">
    <property type="term" value="F:monosaccharide binding"/>
    <property type="evidence" value="ECO:0007669"/>
    <property type="project" value="TreeGrafter"/>
</dbReference>
<dbReference type="SUPFAM" id="SSF53697">
    <property type="entry name" value="SIS domain"/>
    <property type="match status" value="1"/>
</dbReference>
<comment type="catalytic activity">
    <reaction evidence="5">
        <text>alpha-D-glucose 6-phosphate = beta-D-fructose 6-phosphate</text>
        <dbReference type="Rhea" id="RHEA:11816"/>
        <dbReference type="ChEBI" id="CHEBI:57634"/>
        <dbReference type="ChEBI" id="CHEBI:58225"/>
        <dbReference type="EC" id="5.3.1.9"/>
    </reaction>
</comment>
<comment type="similarity">
    <text evidence="5">Belongs to the GPI family.</text>
</comment>
<dbReference type="PANTHER" id="PTHR11469:SF1">
    <property type="entry name" value="GLUCOSE-6-PHOSPHATE ISOMERASE"/>
    <property type="match status" value="1"/>
</dbReference>
<keyword evidence="3 5" id="KW-0324">Glycolysis</keyword>
<dbReference type="InterPro" id="IPR001672">
    <property type="entry name" value="G6P_Isomerase"/>
</dbReference>
<proteinExistence type="inferred from homology"/>
<dbReference type="GO" id="GO:0006096">
    <property type="term" value="P:glycolytic process"/>
    <property type="evidence" value="ECO:0007669"/>
    <property type="project" value="UniProtKB-UniPathway"/>
</dbReference>
<comment type="caution">
    <text evidence="6">The sequence shown here is derived from an EMBL/GenBank/DDBJ whole genome shotgun (WGS) entry which is preliminary data.</text>
</comment>
<comment type="pathway">
    <text evidence="5">Carbohydrate degradation; glycolysis; D-glyceraldehyde 3-phosphate and glycerone phosphate from D-glucose: step 2/4.</text>
</comment>
<dbReference type="AlphaFoldDB" id="A0A8G2EYB9"/>
<accession>A0A8G2EYB9</accession>
<dbReference type="UniPathway" id="UPA00109">
    <property type="reaction ID" value="UER00181"/>
</dbReference>
<name>A0A8G2EYB9_9PROT</name>
<dbReference type="PANTHER" id="PTHR11469">
    <property type="entry name" value="GLUCOSE-6-PHOSPHATE ISOMERASE"/>
    <property type="match status" value="1"/>
</dbReference>
<dbReference type="GO" id="GO:0004347">
    <property type="term" value="F:glucose-6-phosphate isomerase activity"/>
    <property type="evidence" value="ECO:0007669"/>
    <property type="project" value="UniProtKB-EC"/>
</dbReference>
<evidence type="ECO:0000256" key="3">
    <source>
        <dbReference type="ARBA" id="ARBA00023152"/>
    </source>
</evidence>